<proteinExistence type="predicted"/>
<dbReference type="GO" id="GO:0008410">
    <property type="term" value="F:CoA-transferase activity"/>
    <property type="evidence" value="ECO:0007669"/>
    <property type="project" value="TreeGrafter"/>
</dbReference>
<dbReference type="InterPro" id="IPR044855">
    <property type="entry name" value="CoA-Trfase_III_dom3_sf"/>
</dbReference>
<dbReference type="PANTHER" id="PTHR48207:SF3">
    <property type="entry name" value="SUCCINATE--HYDROXYMETHYLGLUTARATE COA-TRANSFERASE"/>
    <property type="match status" value="1"/>
</dbReference>
<dbReference type="InterPro" id="IPR050483">
    <property type="entry name" value="CoA-transferase_III_domain"/>
</dbReference>
<gene>
    <name evidence="2" type="ORF">JF888_11590</name>
</gene>
<protein>
    <submittedName>
        <fullName evidence="2">CoA transferase</fullName>
    </submittedName>
</protein>
<accession>A0A934KC92</accession>
<dbReference type="Gene3D" id="3.30.1540.10">
    <property type="entry name" value="formyl-coa transferase, domain 3"/>
    <property type="match status" value="1"/>
</dbReference>
<dbReference type="Proteomes" id="UP000620075">
    <property type="component" value="Unassembled WGS sequence"/>
</dbReference>
<dbReference type="InterPro" id="IPR023606">
    <property type="entry name" value="CoA-Trfase_III_dom_1_sf"/>
</dbReference>
<comment type="caution">
    <text evidence="2">The sequence shown here is derived from an EMBL/GenBank/DDBJ whole genome shotgun (WGS) entry which is preliminary data.</text>
</comment>
<sequence length="403" mass="44044">MTENHCAGPLEGVRAIELGTLLAGPYCGRLLAEFGAEVIKVELPGRGDPLREWGRHRYRGRSLWWPVQSRNKKLITLDLHSERGKDLLRRLVEKSDVLIENFRPGTLERWGVGPDELRRINPGLIVARVSGYGQTGPYSDRAGFAAAGEAMGGLRHINGYPDQAPPRMGVSLGDSLAAMFATIGVLMALHQRGLSGRGQVVDASIVESCYALLESIVPEYGKLGEVRGPTGTVLEHIAPSNVYRSRDEKWVVIAANSPNLWQRLCQVIGRPDLLTDERFQTHWLRGQNQKPLDEIISGWAAERDAAEIDRLLNAAGVVCGPVYSVADIFSDPHFQARRMLLSMEDPELGEVTAPGIVPKLSETPGEARFTGAWALGAHNREVYCDLLGLPAAELAELEAAGVI</sequence>
<dbReference type="PANTHER" id="PTHR48207">
    <property type="entry name" value="SUCCINATE--HYDROXYMETHYLGLUTARATE COA-TRANSFERASE"/>
    <property type="match status" value="1"/>
</dbReference>
<dbReference type="Pfam" id="PF02515">
    <property type="entry name" value="CoA_transf_3"/>
    <property type="match status" value="1"/>
</dbReference>
<dbReference type="RefSeq" id="WP_338180460.1">
    <property type="nucleotide sequence ID" value="NZ_JAEKNQ010000043.1"/>
</dbReference>
<keyword evidence="1 2" id="KW-0808">Transferase</keyword>
<evidence type="ECO:0000256" key="1">
    <source>
        <dbReference type="ARBA" id="ARBA00022679"/>
    </source>
</evidence>
<reference evidence="2 3" key="1">
    <citation type="submission" date="2020-10" db="EMBL/GenBank/DDBJ databases">
        <title>Ca. Dormibacterota MAGs.</title>
        <authorList>
            <person name="Montgomery K."/>
        </authorList>
    </citation>
    <scope>NUCLEOTIDE SEQUENCE [LARGE SCALE GENOMIC DNA]</scope>
    <source>
        <strain evidence="2">SC8811_S16_3</strain>
    </source>
</reference>
<evidence type="ECO:0000313" key="3">
    <source>
        <dbReference type="Proteomes" id="UP000620075"/>
    </source>
</evidence>
<name>A0A934KC92_9BACT</name>
<dbReference type="Gene3D" id="3.40.50.10540">
    <property type="entry name" value="Crotonobetainyl-coa:carnitine coa-transferase, domain 1"/>
    <property type="match status" value="1"/>
</dbReference>
<dbReference type="InterPro" id="IPR003673">
    <property type="entry name" value="CoA-Trfase_fam_III"/>
</dbReference>
<dbReference type="AlphaFoldDB" id="A0A934KC92"/>
<dbReference type="EMBL" id="JAEKNQ010000043">
    <property type="protein sequence ID" value="MBJ7603819.1"/>
    <property type="molecule type" value="Genomic_DNA"/>
</dbReference>
<organism evidence="2 3">
    <name type="scientific">Candidatus Dormiibacter inghamiae</name>
    <dbReference type="NCBI Taxonomy" id="3127013"/>
    <lineage>
        <taxon>Bacteria</taxon>
        <taxon>Bacillati</taxon>
        <taxon>Candidatus Dormiibacterota</taxon>
        <taxon>Candidatus Dormibacteria</taxon>
        <taxon>Candidatus Dormibacterales</taxon>
        <taxon>Candidatus Dormibacteraceae</taxon>
        <taxon>Candidatus Dormiibacter</taxon>
    </lineage>
</organism>
<evidence type="ECO:0000313" key="2">
    <source>
        <dbReference type="EMBL" id="MBJ7603819.1"/>
    </source>
</evidence>
<dbReference type="SUPFAM" id="SSF89796">
    <property type="entry name" value="CoA-transferase family III (CaiB/BaiF)"/>
    <property type="match status" value="1"/>
</dbReference>